<dbReference type="EMBL" id="ML122333">
    <property type="protein sequence ID" value="RPD52961.1"/>
    <property type="molecule type" value="Genomic_DNA"/>
</dbReference>
<keyword evidence="1" id="KW-0472">Membrane</keyword>
<evidence type="ECO:0000313" key="3">
    <source>
        <dbReference type="Proteomes" id="UP000313359"/>
    </source>
</evidence>
<sequence>MSDSSRGSRFQASSFVMERYISCAPYSSRAITPDGRTLFTRRVLFILNVLHLVLSVAAVSGMVCRTRLSCN</sequence>
<proteinExistence type="predicted"/>
<protein>
    <submittedName>
        <fullName evidence="2">Uncharacterized protein</fullName>
    </submittedName>
</protein>
<gene>
    <name evidence="2" type="ORF">L227DRAFT_581755</name>
</gene>
<keyword evidence="1" id="KW-0812">Transmembrane</keyword>
<name>A0A5C2RPB1_9APHY</name>
<feature type="transmembrane region" description="Helical" evidence="1">
    <location>
        <begin position="43"/>
        <end position="63"/>
    </location>
</feature>
<evidence type="ECO:0000256" key="1">
    <source>
        <dbReference type="SAM" id="Phobius"/>
    </source>
</evidence>
<dbReference type="Proteomes" id="UP000313359">
    <property type="component" value="Unassembled WGS sequence"/>
</dbReference>
<dbReference type="AlphaFoldDB" id="A0A5C2RPB1"/>
<accession>A0A5C2RPB1</accession>
<evidence type="ECO:0000313" key="2">
    <source>
        <dbReference type="EMBL" id="RPD52961.1"/>
    </source>
</evidence>
<keyword evidence="1" id="KW-1133">Transmembrane helix</keyword>
<reference evidence="2" key="1">
    <citation type="journal article" date="2018" name="Genome Biol. Evol.">
        <title>Genomics and development of Lentinus tigrinus, a white-rot wood-decaying mushroom with dimorphic fruiting bodies.</title>
        <authorList>
            <person name="Wu B."/>
            <person name="Xu Z."/>
            <person name="Knudson A."/>
            <person name="Carlson A."/>
            <person name="Chen N."/>
            <person name="Kovaka S."/>
            <person name="LaButti K."/>
            <person name="Lipzen A."/>
            <person name="Pennachio C."/>
            <person name="Riley R."/>
            <person name="Schakwitz W."/>
            <person name="Umezawa K."/>
            <person name="Ohm R.A."/>
            <person name="Grigoriev I.V."/>
            <person name="Nagy L.G."/>
            <person name="Gibbons J."/>
            <person name="Hibbett D."/>
        </authorList>
    </citation>
    <scope>NUCLEOTIDE SEQUENCE [LARGE SCALE GENOMIC DNA]</scope>
    <source>
        <strain evidence="2">ALCF2SS1-6</strain>
    </source>
</reference>
<organism evidence="2 3">
    <name type="scientific">Lentinus tigrinus ALCF2SS1-6</name>
    <dbReference type="NCBI Taxonomy" id="1328759"/>
    <lineage>
        <taxon>Eukaryota</taxon>
        <taxon>Fungi</taxon>
        <taxon>Dikarya</taxon>
        <taxon>Basidiomycota</taxon>
        <taxon>Agaricomycotina</taxon>
        <taxon>Agaricomycetes</taxon>
        <taxon>Polyporales</taxon>
        <taxon>Polyporaceae</taxon>
        <taxon>Lentinus</taxon>
    </lineage>
</organism>
<keyword evidence="3" id="KW-1185">Reference proteome</keyword>